<name>A0A840W0X2_9ACTN</name>
<protein>
    <submittedName>
        <fullName evidence="1">Uncharacterized protein</fullName>
    </submittedName>
</protein>
<dbReference type="EMBL" id="JACHDO010000001">
    <property type="protein sequence ID" value="MBB5490409.1"/>
    <property type="molecule type" value="Genomic_DNA"/>
</dbReference>
<reference evidence="1 2" key="1">
    <citation type="submission" date="2020-08" db="EMBL/GenBank/DDBJ databases">
        <title>Sequencing the genomes of 1000 actinobacteria strains.</title>
        <authorList>
            <person name="Klenk H.-P."/>
        </authorList>
    </citation>
    <scope>NUCLEOTIDE SEQUENCE [LARGE SCALE GENOMIC DNA]</scope>
    <source>
        <strain evidence="1 2">DSM 44598</strain>
    </source>
</reference>
<sequence>MRGQPGIHHDQPSSGLHQVEVHELVTDAVHTGGDLHRHMGHVSSRWVTGEYTAMDPTFHFYPPTPLLALRDPPATSPFGAPVLPKQWMPR</sequence>
<evidence type="ECO:0000313" key="1">
    <source>
        <dbReference type="EMBL" id="MBB5490409.1"/>
    </source>
</evidence>
<organism evidence="1 2">
    <name type="scientific">Nocardiopsis metallicus</name>
    <dbReference type="NCBI Taxonomy" id="179819"/>
    <lineage>
        <taxon>Bacteria</taxon>
        <taxon>Bacillati</taxon>
        <taxon>Actinomycetota</taxon>
        <taxon>Actinomycetes</taxon>
        <taxon>Streptosporangiales</taxon>
        <taxon>Nocardiopsidaceae</taxon>
        <taxon>Nocardiopsis</taxon>
    </lineage>
</organism>
<gene>
    <name evidence="1" type="ORF">HNR07_001546</name>
</gene>
<accession>A0A840W0X2</accession>
<keyword evidence="2" id="KW-1185">Reference proteome</keyword>
<dbReference type="Proteomes" id="UP000579647">
    <property type="component" value="Unassembled WGS sequence"/>
</dbReference>
<comment type="caution">
    <text evidence="1">The sequence shown here is derived from an EMBL/GenBank/DDBJ whole genome shotgun (WGS) entry which is preliminary data.</text>
</comment>
<proteinExistence type="predicted"/>
<evidence type="ECO:0000313" key="2">
    <source>
        <dbReference type="Proteomes" id="UP000579647"/>
    </source>
</evidence>
<dbReference type="AlphaFoldDB" id="A0A840W0X2"/>